<comment type="subcellular location">
    <subcellularLocation>
        <location evidence="5">Cytoplasm</location>
    </subcellularLocation>
</comment>
<keyword evidence="3 5" id="KW-0808">Transferase</keyword>
<dbReference type="SUPFAM" id="SSF55831">
    <property type="entry name" value="Thymidylate synthase/dCMP hydroxymethylase"/>
    <property type="match status" value="1"/>
</dbReference>
<sequence length="319" mass="37552">MYQTADKQYNTIIQQILDNGIMDSPEHVRTVYEDGEKAPTKAIINVQMKFDNSIDAIVLTTKRVPLKDPIKELFWIWQKMSNVVFDLQQMGCHVWDEWELKDGTVGNAYGWQLRNKYQRIIADRTFLEMVRNGELSEKPDEVLSDEEFEKAVAYCEEYIEYVDLNQVDYLLYILKKNPHSRRIKTTLWCVEDLQEMALQPCVYETHWQLFDGKLALTVNIRSNDMALGNPYNIYQYSILHRLIAQVTGHEVGELCINIDNAHIYDRHLETIDKQIEGEVHEPPTIWINPEVKSFYDFTVNDIKVQDYKHNGPFFYEIAI</sequence>
<feature type="binding site" evidence="5">
    <location>
        <begin position="181"/>
        <end position="182"/>
    </location>
    <ligand>
        <name>dUMP</name>
        <dbReference type="ChEBI" id="CHEBI:246422"/>
        <note>ligand shared between dimeric partners</note>
    </ligand>
</feature>
<feature type="binding site" evidence="5">
    <location>
        <position position="224"/>
    </location>
    <ligand>
        <name>(6R)-5,10-methylene-5,6,7,8-tetrahydrofolate</name>
        <dbReference type="ChEBI" id="CHEBI:15636"/>
    </ligand>
</feature>
<evidence type="ECO:0000256" key="2">
    <source>
        <dbReference type="ARBA" id="ARBA00022603"/>
    </source>
</evidence>
<dbReference type="InterPro" id="IPR023451">
    <property type="entry name" value="Thymidate_synth/dCMP_Mease_dom"/>
</dbReference>
<dbReference type="HAMAP" id="MF_00008">
    <property type="entry name" value="Thymidy_synth_bact"/>
    <property type="match status" value="1"/>
</dbReference>
<dbReference type="RefSeq" id="WP_349660950.1">
    <property type="nucleotide sequence ID" value="NZ_JBEGDG010000015.1"/>
</dbReference>
<feature type="binding site" description="in other chain" evidence="5">
    <location>
        <position position="232"/>
    </location>
    <ligand>
        <name>dUMP</name>
        <dbReference type="ChEBI" id="CHEBI:246422"/>
        <note>ligand shared between dimeric partners</note>
    </ligand>
</feature>
<name>A0ABV1MVH4_9BACI</name>
<dbReference type="GO" id="GO:0032259">
    <property type="term" value="P:methylation"/>
    <property type="evidence" value="ECO:0007669"/>
    <property type="project" value="UniProtKB-KW"/>
</dbReference>
<accession>A0ABV1MVH4</accession>
<keyword evidence="2 5" id="KW-0489">Methyltransferase</keyword>
<comment type="pathway">
    <text evidence="5">Pyrimidine metabolism; dTTP biosynthesis.</text>
</comment>
<evidence type="ECO:0000256" key="3">
    <source>
        <dbReference type="ARBA" id="ARBA00022679"/>
    </source>
</evidence>
<protein>
    <recommendedName>
        <fullName evidence="1 5">Thymidylate synthase</fullName>
        <shortName evidence="5">TS</shortName>
        <shortName evidence="5">TSase</shortName>
        <ecNumber evidence="1 5">2.1.1.45</ecNumber>
    </recommendedName>
</protein>
<feature type="binding site" description="in other chain" evidence="5">
    <location>
        <begin position="262"/>
        <end position="264"/>
    </location>
    <ligand>
        <name>dUMP</name>
        <dbReference type="ChEBI" id="CHEBI:246422"/>
        <note>ligand shared between dimeric partners</note>
    </ligand>
</feature>
<comment type="caution">
    <text evidence="5">Lacks conserved residue(s) required for the propagation of feature annotation.</text>
</comment>
<evidence type="ECO:0000313" key="8">
    <source>
        <dbReference type="Proteomes" id="UP001478862"/>
    </source>
</evidence>
<comment type="similarity">
    <text evidence="5">Belongs to the thymidylate synthase family. Bacterial-type ThyA subfamily.</text>
</comment>
<dbReference type="NCBIfam" id="TIGR03284">
    <property type="entry name" value="thym_sym"/>
    <property type="match status" value="1"/>
</dbReference>
<dbReference type="CDD" id="cd00351">
    <property type="entry name" value="TS_Pyrimidine_HMase"/>
    <property type="match status" value="1"/>
</dbReference>
<dbReference type="EC" id="2.1.1.45" evidence="1 5"/>
<dbReference type="PRINTS" id="PR00108">
    <property type="entry name" value="THYMDSNTHASE"/>
</dbReference>
<feature type="binding site" description="in other chain" evidence="5">
    <location>
        <begin position="221"/>
        <end position="224"/>
    </location>
    <ligand>
        <name>dUMP</name>
        <dbReference type="ChEBI" id="CHEBI:246422"/>
        <note>ligand shared between dimeric partners</note>
    </ligand>
</feature>
<keyword evidence="4 5" id="KW-0545">Nucleotide biosynthesis</keyword>
<comment type="function">
    <text evidence="5">Catalyzes the reductive methylation of 2'-deoxyuridine-5'-monophosphate (dUMP) to 2'-deoxythymidine-5'-monophosphate (dTMP) while utilizing 5,10-methylenetetrahydrofolate (mTHF) as the methyl donor and reductant in the reaction, yielding dihydrofolate (DHF) as a by-product. This enzymatic reaction provides an intracellular de novo source of dTMP, an essential precursor for DNA biosynthesis.</text>
</comment>
<dbReference type="PANTHER" id="PTHR11548">
    <property type="entry name" value="THYMIDYLATE SYNTHASE 1"/>
    <property type="match status" value="1"/>
</dbReference>
<dbReference type="InterPro" id="IPR036926">
    <property type="entry name" value="Thymidate_synth/dCMP_Mease_sf"/>
</dbReference>
<evidence type="ECO:0000256" key="1">
    <source>
        <dbReference type="ARBA" id="ARBA00011947"/>
    </source>
</evidence>
<keyword evidence="5" id="KW-0963">Cytoplasm</keyword>
<comment type="caution">
    <text evidence="7">The sequence shown here is derived from an EMBL/GenBank/DDBJ whole genome shotgun (WGS) entry which is preliminary data.</text>
</comment>
<gene>
    <name evidence="5 7" type="primary">thyA</name>
    <name evidence="7" type="ORF">ABNX05_17930</name>
</gene>
<keyword evidence="8" id="KW-1185">Reference proteome</keyword>
<organism evidence="7 8">
    <name type="scientific">Lysinibacillus zambalensis</name>
    <dbReference type="NCBI Taxonomy" id="3160866"/>
    <lineage>
        <taxon>Bacteria</taxon>
        <taxon>Bacillati</taxon>
        <taxon>Bacillota</taxon>
        <taxon>Bacilli</taxon>
        <taxon>Bacillales</taxon>
        <taxon>Bacillaceae</taxon>
        <taxon>Lysinibacillus</taxon>
    </lineage>
</organism>
<reference evidence="7 8" key="1">
    <citation type="submission" date="2024-06" db="EMBL/GenBank/DDBJ databases">
        <title>Lysinibacillus zambalefons sp. nov., a Novel Firmicute Isolated from the Poon Bato Zambales Hyperalkaline Spring.</title>
        <authorList>
            <person name="Aja J.A."/>
            <person name="Lazaro J.E.H."/>
            <person name="Llorin L.D."/>
            <person name="Lim K.R."/>
            <person name="Teodosio J."/>
            <person name="Dalisay D.S."/>
        </authorList>
    </citation>
    <scope>NUCLEOTIDE SEQUENCE [LARGE SCALE GENOMIC DNA]</scope>
    <source>
        <strain evidence="7 8">M3</strain>
    </source>
</reference>
<evidence type="ECO:0000256" key="5">
    <source>
        <dbReference type="HAMAP-Rule" id="MF_00008"/>
    </source>
</evidence>
<dbReference type="Pfam" id="PF00303">
    <property type="entry name" value="Thymidylat_synt"/>
    <property type="match status" value="1"/>
</dbReference>
<dbReference type="GO" id="GO:0004799">
    <property type="term" value="F:thymidylate synthase activity"/>
    <property type="evidence" value="ECO:0007669"/>
    <property type="project" value="UniProtKB-EC"/>
</dbReference>
<feature type="active site" description="Nucleophile" evidence="5">
    <location>
        <position position="201"/>
    </location>
</feature>
<dbReference type="EMBL" id="JBEGDG010000015">
    <property type="protein sequence ID" value="MEQ6356505.1"/>
    <property type="molecule type" value="Genomic_DNA"/>
</dbReference>
<comment type="subunit">
    <text evidence="5">Homodimer.</text>
</comment>
<dbReference type="PANTHER" id="PTHR11548:SF1">
    <property type="entry name" value="THYMIDYLATE SYNTHASE 1"/>
    <property type="match status" value="1"/>
</dbReference>
<feature type="binding site" evidence="5">
    <location>
        <position position="318"/>
    </location>
    <ligand>
        <name>(6R)-5,10-methylene-5,6,7,8-tetrahydrofolate</name>
        <dbReference type="ChEBI" id="CHEBI:15636"/>
    </ligand>
</feature>
<dbReference type="InterPro" id="IPR000398">
    <property type="entry name" value="Thymidylate_synthase"/>
</dbReference>
<dbReference type="InterPro" id="IPR045097">
    <property type="entry name" value="Thymidate_synth/dCMP_Mease"/>
</dbReference>
<evidence type="ECO:0000313" key="7">
    <source>
        <dbReference type="EMBL" id="MEQ6356505.1"/>
    </source>
</evidence>
<feature type="domain" description="Thymidylate synthase/dCMP hydroxymethylase" evidence="6">
    <location>
        <begin position="7"/>
        <end position="318"/>
    </location>
</feature>
<proteinExistence type="inferred from homology"/>
<evidence type="ECO:0000256" key="4">
    <source>
        <dbReference type="ARBA" id="ARBA00022727"/>
    </source>
</evidence>
<dbReference type="Proteomes" id="UP001478862">
    <property type="component" value="Unassembled WGS sequence"/>
</dbReference>
<evidence type="ECO:0000259" key="6">
    <source>
        <dbReference type="Pfam" id="PF00303"/>
    </source>
</evidence>
<comment type="catalytic activity">
    <reaction evidence="5">
        <text>dUMP + (6R)-5,10-methylene-5,6,7,8-tetrahydrofolate = 7,8-dihydrofolate + dTMP</text>
        <dbReference type="Rhea" id="RHEA:12104"/>
        <dbReference type="ChEBI" id="CHEBI:15636"/>
        <dbReference type="ChEBI" id="CHEBI:57451"/>
        <dbReference type="ChEBI" id="CHEBI:63528"/>
        <dbReference type="ChEBI" id="CHEBI:246422"/>
        <dbReference type="EC" id="2.1.1.45"/>
    </reaction>
</comment>
<dbReference type="Gene3D" id="3.30.572.10">
    <property type="entry name" value="Thymidylate synthase/dCMP hydroxymethylase domain"/>
    <property type="match status" value="1"/>
</dbReference>